<dbReference type="AlphaFoldDB" id="A0A3L6TB21"/>
<reference evidence="2" key="1">
    <citation type="journal article" date="2019" name="Nat. Commun.">
        <title>The genome of broomcorn millet.</title>
        <authorList>
            <person name="Zou C."/>
            <person name="Miki D."/>
            <person name="Li D."/>
            <person name="Tang Q."/>
            <person name="Xiao L."/>
            <person name="Rajput S."/>
            <person name="Deng P."/>
            <person name="Jia W."/>
            <person name="Huang R."/>
            <person name="Zhang M."/>
            <person name="Sun Y."/>
            <person name="Hu J."/>
            <person name="Fu X."/>
            <person name="Schnable P.S."/>
            <person name="Li F."/>
            <person name="Zhang H."/>
            <person name="Feng B."/>
            <person name="Zhu X."/>
            <person name="Liu R."/>
            <person name="Schnable J.C."/>
            <person name="Zhu J.-K."/>
            <person name="Zhang H."/>
        </authorList>
    </citation>
    <scope>NUCLEOTIDE SEQUENCE [LARGE SCALE GENOMIC DNA]</scope>
</reference>
<dbReference type="Proteomes" id="UP000275267">
    <property type="component" value="Unassembled WGS sequence"/>
</dbReference>
<sequence length="140" mass="15749">MTTAQAYSSETRAWSSEGDWSLQERLRPLERWRFRNARNRELIPGESLGAKVNGMLHLISGTDRILQVDAKGKTRRIIRAPAVRHQQGGPGYFANGVLFVGQSQGRLHCIIEEGHDDMVQLPLQMEGLSIHDNDMHCASN</sequence>
<evidence type="ECO:0000313" key="2">
    <source>
        <dbReference type="Proteomes" id="UP000275267"/>
    </source>
</evidence>
<accession>A0A3L6TB21</accession>
<evidence type="ECO:0000313" key="1">
    <source>
        <dbReference type="EMBL" id="RLN34026.1"/>
    </source>
</evidence>
<gene>
    <name evidence="1" type="ORF">C2845_PM03G22080</name>
</gene>
<comment type="caution">
    <text evidence="1">The sequence shown here is derived from an EMBL/GenBank/DDBJ whole genome shotgun (WGS) entry which is preliminary data.</text>
</comment>
<keyword evidence="2" id="KW-1185">Reference proteome</keyword>
<name>A0A3L6TB21_PANMI</name>
<organism evidence="1 2">
    <name type="scientific">Panicum miliaceum</name>
    <name type="common">Proso millet</name>
    <name type="synonym">Broomcorn millet</name>
    <dbReference type="NCBI Taxonomy" id="4540"/>
    <lineage>
        <taxon>Eukaryota</taxon>
        <taxon>Viridiplantae</taxon>
        <taxon>Streptophyta</taxon>
        <taxon>Embryophyta</taxon>
        <taxon>Tracheophyta</taxon>
        <taxon>Spermatophyta</taxon>
        <taxon>Magnoliopsida</taxon>
        <taxon>Liliopsida</taxon>
        <taxon>Poales</taxon>
        <taxon>Poaceae</taxon>
        <taxon>PACMAD clade</taxon>
        <taxon>Panicoideae</taxon>
        <taxon>Panicodae</taxon>
        <taxon>Paniceae</taxon>
        <taxon>Panicinae</taxon>
        <taxon>Panicum</taxon>
        <taxon>Panicum sect. Panicum</taxon>
    </lineage>
</organism>
<protein>
    <submittedName>
        <fullName evidence="1">Uncharacterized protein</fullName>
    </submittedName>
</protein>
<dbReference type="STRING" id="4540.A0A3L6TB21"/>
<dbReference type="EMBL" id="PQIB02000002">
    <property type="protein sequence ID" value="RLN34026.1"/>
    <property type="molecule type" value="Genomic_DNA"/>
</dbReference>
<proteinExistence type="predicted"/>